<keyword evidence="1" id="KW-0812">Transmembrane</keyword>
<evidence type="ECO:0000313" key="3">
    <source>
        <dbReference type="Proteomes" id="UP000176329"/>
    </source>
</evidence>
<keyword evidence="1" id="KW-0472">Membrane</keyword>
<name>A0A1F6LRZ8_9BACT</name>
<dbReference type="EMBL" id="MFPV01000020">
    <property type="protein sequence ID" value="OGH62126.1"/>
    <property type="molecule type" value="Genomic_DNA"/>
</dbReference>
<organism evidence="2 3">
    <name type="scientific">Candidatus Magasanikbacteria bacterium RIFCSPHIGHO2_01_FULL_50_8</name>
    <dbReference type="NCBI Taxonomy" id="1798674"/>
    <lineage>
        <taxon>Bacteria</taxon>
        <taxon>Candidatus Magasanikiibacteriota</taxon>
    </lineage>
</organism>
<gene>
    <name evidence="2" type="ORF">A2848_01465</name>
</gene>
<dbReference type="Proteomes" id="UP000176329">
    <property type="component" value="Unassembled WGS sequence"/>
</dbReference>
<evidence type="ECO:0000313" key="2">
    <source>
        <dbReference type="EMBL" id="OGH62126.1"/>
    </source>
</evidence>
<accession>A0A1F6LRZ8</accession>
<reference evidence="2 3" key="1">
    <citation type="journal article" date="2016" name="Nat. Commun.">
        <title>Thousands of microbial genomes shed light on interconnected biogeochemical processes in an aquifer system.</title>
        <authorList>
            <person name="Anantharaman K."/>
            <person name="Brown C.T."/>
            <person name="Hug L.A."/>
            <person name="Sharon I."/>
            <person name="Castelle C.J."/>
            <person name="Probst A.J."/>
            <person name="Thomas B.C."/>
            <person name="Singh A."/>
            <person name="Wilkins M.J."/>
            <person name="Karaoz U."/>
            <person name="Brodie E.L."/>
            <person name="Williams K.H."/>
            <person name="Hubbard S.S."/>
            <person name="Banfield J.F."/>
        </authorList>
    </citation>
    <scope>NUCLEOTIDE SEQUENCE [LARGE SCALE GENOMIC DNA]</scope>
</reference>
<dbReference type="AlphaFoldDB" id="A0A1F6LRZ8"/>
<keyword evidence="1" id="KW-1133">Transmembrane helix</keyword>
<dbReference type="Gene3D" id="2.60.40.10">
    <property type="entry name" value="Immunoglobulins"/>
    <property type="match status" value="1"/>
</dbReference>
<proteinExistence type="predicted"/>
<comment type="caution">
    <text evidence="2">The sequence shown here is derived from an EMBL/GenBank/DDBJ whole genome shotgun (WGS) entry which is preliminary data.</text>
</comment>
<dbReference type="InterPro" id="IPR013783">
    <property type="entry name" value="Ig-like_fold"/>
</dbReference>
<evidence type="ECO:0000256" key="1">
    <source>
        <dbReference type="SAM" id="Phobius"/>
    </source>
</evidence>
<feature type="transmembrane region" description="Helical" evidence="1">
    <location>
        <begin position="49"/>
        <end position="71"/>
    </location>
</feature>
<dbReference type="Pfam" id="PF09136">
    <property type="entry name" value="Glucodextran_B"/>
    <property type="match status" value="1"/>
</dbReference>
<protein>
    <submittedName>
        <fullName evidence="2">Uncharacterized protein</fullName>
    </submittedName>
</protein>
<sequence length="178" mass="19241">MNNQRLCNEVNPFDAAHGERNSAHAFQLRGKHMFQSVPRARSVGRGPAGVRWIIGFSGAIAFFGFIVFQIWGVVAPPQLIIDAPTEGVSTTNPQVVVAGHTAPEINVEINGQAVFSRPDGSFAQPVELQRGQNQIFIRAMKKHGLFTTVSRTIMLETSAAGASPLSFSPTRDAENSVN</sequence>